<comment type="caution">
    <text evidence="7">The sequence shown here is derived from an EMBL/GenBank/DDBJ whole genome shotgun (WGS) entry which is preliminary data.</text>
</comment>
<keyword evidence="4 6" id="KW-1133">Transmembrane helix</keyword>
<evidence type="ECO:0000256" key="1">
    <source>
        <dbReference type="ARBA" id="ARBA00004141"/>
    </source>
</evidence>
<feature type="non-terminal residue" evidence="7">
    <location>
        <position position="312"/>
    </location>
</feature>
<evidence type="ECO:0000313" key="7">
    <source>
        <dbReference type="EMBL" id="GMR61577.1"/>
    </source>
</evidence>
<evidence type="ECO:0000256" key="4">
    <source>
        <dbReference type="ARBA" id="ARBA00022989"/>
    </source>
</evidence>
<feature type="transmembrane region" description="Helical" evidence="6">
    <location>
        <begin position="77"/>
        <end position="97"/>
    </location>
</feature>
<evidence type="ECO:0000256" key="5">
    <source>
        <dbReference type="ARBA" id="ARBA00023136"/>
    </source>
</evidence>
<keyword evidence="3 6" id="KW-0812">Transmembrane</keyword>
<dbReference type="SUPFAM" id="SSF81321">
    <property type="entry name" value="Family A G protein-coupled receptor-like"/>
    <property type="match status" value="1"/>
</dbReference>
<dbReference type="InterPro" id="IPR000609">
    <property type="entry name" value="7TM_GPCR_serpentine_rcpt_Srg"/>
</dbReference>
<dbReference type="PANTHER" id="PTHR31627:SF42">
    <property type="entry name" value="G_PROTEIN_RECEP_F1_2 DOMAIN-CONTAINING PROTEIN-RELATED"/>
    <property type="match status" value="1"/>
</dbReference>
<dbReference type="EMBL" id="BTRK01000006">
    <property type="protein sequence ID" value="GMR61577.1"/>
    <property type="molecule type" value="Genomic_DNA"/>
</dbReference>
<feature type="transmembrane region" description="Helical" evidence="6">
    <location>
        <begin position="126"/>
        <end position="149"/>
    </location>
</feature>
<feature type="transmembrane region" description="Helical" evidence="6">
    <location>
        <begin position="222"/>
        <end position="243"/>
    </location>
</feature>
<dbReference type="Proteomes" id="UP001328107">
    <property type="component" value="Unassembled WGS sequence"/>
</dbReference>
<evidence type="ECO:0000313" key="8">
    <source>
        <dbReference type="Proteomes" id="UP001328107"/>
    </source>
</evidence>
<dbReference type="InterPro" id="IPR051119">
    <property type="entry name" value="Nematode_SR-like"/>
</dbReference>
<feature type="transmembrane region" description="Helical" evidence="6">
    <location>
        <begin position="187"/>
        <end position="210"/>
    </location>
</feature>
<dbReference type="Pfam" id="PF02118">
    <property type="entry name" value="Srg"/>
    <property type="match status" value="1"/>
</dbReference>
<sequence length="312" mass="35896">MLSIWDVIFFVQYVYIVLFLSLYVLEVYIILQVSDDRSQFRTPFYKLFIIGAILDINFELLGTIIHRIPMSPIMNGAFANYQPTLVMTLITGIAYYLPAAQEYLNIFIALNRLTAIVFNTHHHKIWAYLTPASILFTLSVPLISVWYLFLCPVVAIPVVEDNHTYYILTADVANNFPDISPPLRTSILIIGGATICFVLYTTTALWMRYVPGMNKIDMDKRLFYFGATLFVFNIPCAALQMTLFLLGPTIENLFLAYKCLPFLIDVKSLLPPILLFVYNKSIRYKCYEIFGMKQRTRTEKSFSRTVGSRVQV</sequence>
<gene>
    <name evidence="7" type="ORF">PMAYCL1PPCAC_31772</name>
</gene>
<keyword evidence="8" id="KW-1185">Reference proteome</keyword>
<dbReference type="PANTHER" id="PTHR31627">
    <property type="entry name" value="SERPENTINE RECEPTOR CLASS GAMMA-RELATED"/>
    <property type="match status" value="1"/>
</dbReference>
<organism evidence="7 8">
    <name type="scientific">Pristionchus mayeri</name>
    <dbReference type="NCBI Taxonomy" id="1317129"/>
    <lineage>
        <taxon>Eukaryota</taxon>
        <taxon>Metazoa</taxon>
        <taxon>Ecdysozoa</taxon>
        <taxon>Nematoda</taxon>
        <taxon>Chromadorea</taxon>
        <taxon>Rhabditida</taxon>
        <taxon>Rhabditina</taxon>
        <taxon>Diplogasteromorpha</taxon>
        <taxon>Diplogasteroidea</taxon>
        <taxon>Neodiplogasteridae</taxon>
        <taxon>Pristionchus</taxon>
    </lineage>
</organism>
<comment type="similarity">
    <text evidence="2 6">Belongs to the nematode receptor-like protein srg family.</text>
</comment>
<evidence type="ECO:0000256" key="6">
    <source>
        <dbReference type="RuleBase" id="RU280813"/>
    </source>
</evidence>
<feature type="transmembrane region" description="Helical" evidence="6">
    <location>
        <begin position="255"/>
        <end position="278"/>
    </location>
</feature>
<name>A0AAN5DFH1_9BILA</name>
<feature type="transmembrane region" description="Helical" evidence="6">
    <location>
        <begin position="43"/>
        <end position="65"/>
    </location>
</feature>
<dbReference type="GO" id="GO:0004888">
    <property type="term" value="F:transmembrane signaling receptor activity"/>
    <property type="evidence" value="ECO:0007669"/>
    <property type="project" value="InterPro"/>
</dbReference>
<dbReference type="GO" id="GO:0007606">
    <property type="term" value="P:sensory perception of chemical stimulus"/>
    <property type="evidence" value="ECO:0007669"/>
    <property type="project" value="UniProtKB-UniRule"/>
</dbReference>
<reference evidence="8" key="1">
    <citation type="submission" date="2022-10" db="EMBL/GenBank/DDBJ databases">
        <title>Genome assembly of Pristionchus species.</title>
        <authorList>
            <person name="Yoshida K."/>
            <person name="Sommer R.J."/>
        </authorList>
    </citation>
    <scope>NUCLEOTIDE SEQUENCE [LARGE SCALE GENOMIC DNA]</scope>
    <source>
        <strain evidence="8">RS5460</strain>
    </source>
</reference>
<evidence type="ECO:0000256" key="3">
    <source>
        <dbReference type="ARBA" id="ARBA00022692"/>
    </source>
</evidence>
<dbReference type="GO" id="GO:0016020">
    <property type="term" value="C:membrane"/>
    <property type="evidence" value="ECO:0007669"/>
    <property type="project" value="UniProtKB-SubCell"/>
</dbReference>
<comment type="subcellular location">
    <subcellularLocation>
        <location evidence="1">Membrane</location>
        <topology evidence="1">Multi-pass membrane protein</topology>
    </subcellularLocation>
</comment>
<protein>
    <recommendedName>
        <fullName evidence="6">Serpentine receptor class gamma</fullName>
    </recommendedName>
</protein>
<dbReference type="AlphaFoldDB" id="A0AAN5DFH1"/>
<accession>A0AAN5DFH1</accession>
<feature type="transmembrane region" description="Helical" evidence="6">
    <location>
        <begin position="7"/>
        <end position="31"/>
    </location>
</feature>
<dbReference type="PRINTS" id="PR00698">
    <property type="entry name" value="TMPROTEINSRG"/>
</dbReference>
<proteinExistence type="inferred from homology"/>
<keyword evidence="5 6" id="KW-0472">Membrane</keyword>
<evidence type="ECO:0000256" key="2">
    <source>
        <dbReference type="ARBA" id="ARBA00005692"/>
    </source>
</evidence>